<keyword evidence="3" id="KW-1185">Reference proteome</keyword>
<comment type="caution">
    <text evidence="2">The sequence shown here is derived from an EMBL/GenBank/DDBJ whole genome shotgun (WGS) entry which is preliminary data.</text>
</comment>
<dbReference type="RefSeq" id="WP_189210995.1">
    <property type="nucleotide sequence ID" value="NZ_BMRB01000002.1"/>
</dbReference>
<organism evidence="2 3">
    <name type="scientific">Actinokineospora fastidiosa</name>
    <dbReference type="NCBI Taxonomy" id="1816"/>
    <lineage>
        <taxon>Bacteria</taxon>
        <taxon>Bacillati</taxon>
        <taxon>Actinomycetota</taxon>
        <taxon>Actinomycetes</taxon>
        <taxon>Pseudonocardiales</taxon>
        <taxon>Pseudonocardiaceae</taxon>
        <taxon>Actinokineospora</taxon>
    </lineage>
</organism>
<gene>
    <name evidence="2" type="ORF">GCM10010171_29820</name>
</gene>
<feature type="domain" description="DUF7711" evidence="1">
    <location>
        <begin position="4"/>
        <end position="191"/>
    </location>
</feature>
<protein>
    <recommendedName>
        <fullName evidence="1">DUF7711 domain-containing protein</fullName>
    </recommendedName>
</protein>
<evidence type="ECO:0000259" key="1">
    <source>
        <dbReference type="Pfam" id="PF24821"/>
    </source>
</evidence>
<dbReference type="InterPro" id="IPR056128">
    <property type="entry name" value="DUF7711"/>
</dbReference>
<reference evidence="2" key="1">
    <citation type="journal article" date="2014" name="Int. J. Syst. Evol. Microbiol.">
        <title>Complete genome sequence of Corynebacterium casei LMG S-19264T (=DSM 44701T), isolated from a smear-ripened cheese.</title>
        <authorList>
            <consortium name="US DOE Joint Genome Institute (JGI-PGF)"/>
            <person name="Walter F."/>
            <person name="Albersmeier A."/>
            <person name="Kalinowski J."/>
            <person name="Ruckert C."/>
        </authorList>
    </citation>
    <scope>NUCLEOTIDE SEQUENCE</scope>
    <source>
        <strain evidence="2">JCM 3276</strain>
    </source>
</reference>
<dbReference type="Proteomes" id="UP000660680">
    <property type="component" value="Unassembled WGS sequence"/>
</dbReference>
<evidence type="ECO:0000313" key="3">
    <source>
        <dbReference type="Proteomes" id="UP000660680"/>
    </source>
</evidence>
<proteinExistence type="predicted"/>
<accession>A0A918GF08</accession>
<sequence>MARVKWSRAVHHLTELAESCARLADSPIHPLRVTGLWVAGEILGPPADLDTITVALVVDLPSVPWLTTPPGAQHWAAASRLARGPFTAYWRTDPVWNHRIHRPALVWDGQTREDVLTALAEGRGEDVRLPAPTPGELAARVAEETAVSLAALRDRSAHYAEHRWRPGKIEPRADALWEAGAGYLDLLETAEARK</sequence>
<reference evidence="2" key="2">
    <citation type="submission" date="2020-09" db="EMBL/GenBank/DDBJ databases">
        <authorList>
            <person name="Sun Q."/>
            <person name="Ohkuma M."/>
        </authorList>
    </citation>
    <scope>NUCLEOTIDE SEQUENCE</scope>
    <source>
        <strain evidence="2">JCM 3276</strain>
    </source>
</reference>
<dbReference type="Pfam" id="PF24821">
    <property type="entry name" value="DUF7711"/>
    <property type="match status" value="1"/>
</dbReference>
<evidence type="ECO:0000313" key="2">
    <source>
        <dbReference type="EMBL" id="GGS33603.1"/>
    </source>
</evidence>
<name>A0A918GF08_9PSEU</name>
<dbReference type="EMBL" id="BMRB01000002">
    <property type="protein sequence ID" value="GGS33603.1"/>
    <property type="molecule type" value="Genomic_DNA"/>
</dbReference>
<dbReference type="AlphaFoldDB" id="A0A918GF08"/>